<accession>A0A7W8EEI6</accession>
<evidence type="ECO:0000313" key="3">
    <source>
        <dbReference type="Proteomes" id="UP000568380"/>
    </source>
</evidence>
<evidence type="ECO:0000256" key="1">
    <source>
        <dbReference type="SAM" id="MobiDB-lite"/>
    </source>
</evidence>
<protein>
    <submittedName>
        <fullName evidence="2">Uncharacterized protein</fullName>
    </submittedName>
</protein>
<evidence type="ECO:0000313" key="2">
    <source>
        <dbReference type="EMBL" id="MBB5076346.1"/>
    </source>
</evidence>
<dbReference type="Proteomes" id="UP000568380">
    <property type="component" value="Unassembled WGS sequence"/>
</dbReference>
<comment type="caution">
    <text evidence="2">The sequence shown here is derived from an EMBL/GenBank/DDBJ whole genome shotgun (WGS) entry which is preliminary data.</text>
</comment>
<gene>
    <name evidence="2" type="ORF">HNR40_001810</name>
</gene>
<name>A0A7W8EEI6_9ACTN</name>
<dbReference type="EMBL" id="JACHIN010000002">
    <property type="protein sequence ID" value="MBB5076346.1"/>
    <property type="molecule type" value="Genomic_DNA"/>
</dbReference>
<organism evidence="2 3">
    <name type="scientific">Nonomuraea endophytica</name>
    <dbReference type="NCBI Taxonomy" id="714136"/>
    <lineage>
        <taxon>Bacteria</taxon>
        <taxon>Bacillati</taxon>
        <taxon>Actinomycetota</taxon>
        <taxon>Actinomycetes</taxon>
        <taxon>Streptosporangiales</taxon>
        <taxon>Streptosporangiaceae</taxon>
        <taxon>Nonomuraea</taxon>
    </lineage>
</organism>
<proteinExistence type="predicted"/>
<dbReference type="RefSeq" id="WP_184959787.1">
    <property type="nucleotide sequence ID" value="NZ_JACHIN010000002.1"/>
</dbReference>
<reference evidence="2 3" key="1">
    <citation type="submission" date="2020-08" db="EMBL/GenBank/DDBJ databases">
        <title>Genomic Encyclopedia of Type Strains, Phase IV (KMG-IV): sequencing the most valuable type-strain genomes for metagenomic binning, comparative biology and taxonomic classification.</title>
        <authorList>
            <person name="Goeker M."/>
        </authorList>
    </citation>
    <scope>NUCLEOTIDE SEQUENCE [LARGE SCALE GENOMIC DNA]</scope>
    <source>
        <strain evidence="2 3">DSM 45385</strain>
    </source>
</reference>
<dbReference type="AlphaFoldDB" id="A0A7W8EEI6"/>
<keyword evidence="3" id="KW-1185">Reference proteome</keyword>
<feature type="region of interest" description="Disordered" evidence="1">
    <location>
        <begin position="25"/>
        <end position="80"/>
    </location>
</feature>
<sequence length="80" mass="8356">MILNPREGQFTRASLDDVADLAQQERDPVPSGVDGLAYQSRPAAVGGGDLAGSDRLFRSGQPRGRRAEFGAGQDSAAAKV</sequence>